<organism evidence="1">
    <name type="scientific">Amphimedon queenslandica</name>
    <name type="common">Sponge</name>
    <dbReference type="NCBI Taxonomy" id="400682"/>
    <lineage>
        <taxon>Eukaryota</taxon>
        <taxon>Metazoa</taxon>
        <taxon>Porifera</taxon>
        <taxon>Demospongiae</taxon>
        <taxon>Heteroscleromorpha</taxon>
        <taxon>Haplosclerida</taxon>
        <taxon>Niphatidae</taxon>
        <taxon>Amphimedon</taxon>
    </lineage>
</organism>
<dbReference type="EnsemblMetazoa" id="Aqu2.1.37202_001">
    <property type="protein sequence ID" value="Aqu2.1.37202_001"/>
    <property type="gene ID" value="Aqu2.1.37202"/>
</dbReference>
<accession>A0A1X7VCG1</accession>
<name>A0A1X7VCG1_AMPQE</name>
<protein>
    <submittedName>
        <fullName evidence="1">Uncharacterized protein</fullName>
    </submittedName>
</protein>
<sequence>MINQLMMLDLTPCYH</sequence>
<reference evidence="1" key="1">
    <citation type="submission" date="2017-05" db="UniProtKB">
        <authorList>
            <consortium name="EnsemblMetazoa"/>
        </authorList>
    </citation>
    <scope>IDENTIFICATION</scope>
</reference>
<dbReference type="InParanoid" id="A0A1X7VCG1"/>
<proteinExistence type="predicted"/>
<evidence type="ECO:0000313" key="1">
    <source>
        <dbReference type="EnsemblMetazoa" id="Aqu2.1.37202_001"/>
    </source>
</evidence>